<keyword evidence="13" id="KW-0834">Unfolded protein response</keyword>
<dbReference type="InterPro" id="IPR000719">
    <property type="entry name" value="Prot_kinase_dom"/>
</dbReference>
<keyword evidence="7 19" id="KW-0418">Kinase</keyword>
<dbReference type="GO" id="GO:0005524">
    <property type="term" value="F:ATP binding"/>
    <property type="evidence" value="ECO:0007669"/>
    <property type="project" value="UniProtKB-UniRule"/>
</dbReference>
<dbReference type="GO" id="GO:0003743">
    <property type="term" value="F:translation initiation factor activity"/>
    <property type="evidence" value="ECO:0007669"/>
    <property type="project" value="UniProtKB-KW"/>
</dbReference>
<gene>
    <name evidence="19" type="ORF">MGAL_10B090434</name>
</gene>
<comment type="subcellular location">
    <subcellularLocation>
        <location evidence="1">Endoplasmic reticulum membrane</location>
        <topology evidence="1">Single-pass type I membrane protein</topology>
    </subcellularLocation>
</comment>
<evidence type="ECO:0000256" key="14">
    <source>
        <dbReference type="ARBA" id="ARBA00037982"/>
    </source>
</evidence>
<evidence type="ECO:0000256" key="1">
    <source>
        <dbReference type="ARBA" id="ARBA00004115"/>
    </source>
</evidence>
<dbReference type="GO" id="GO:0005789">
    <property type="term" value="C:endoplasmic reticulum membrane"/>
    <property type="evidence" value="ECO:0007669"/>
    <property type="project" value="UniProtKB-SubCell"/>
</dbReference>
<dbReference type="PROSITE" id="PS00108">
    <property type="entry name" value="PROTEIN_KINASE_ST"/>
    <property type="match status" value="1"/>
</dbReference>
<dbReference type="InterPro" id="IPR011009">
    <property type="entry name" value="Kinase-like_dom_sf"/>
</dbReference>
<dbReference type="SMART" id="SM00564">
    <property type="entry name" value="PQQ"/>
    <property type="match status" value="2"/>
</dbReference>
<evidence type="ECO:0000256" key="2">
    <source>
        <dbReference type="ARBA" id="ARBA00012513"/>
    </source>
</evidence>
<keyword evidence="5 19" id="KW-0808">Transferase</keyword>
<dbReference type="PANTHER" id="PTHR11042:SF91">
    <property type="entry name" value="EUKARYOTIC TRANSLATION INITIATION FACTOR 2-ALPHA KINASE"/>
    <property type="match status" value="1"/>
</dbReference>
<keyword evidence="19" id="KW-0648">Protein biosynthesis</keyword>
<dbReference type="Gene3D" id="3.30.200.20">
    <property type="entry name" value="Phosphorylase Kinase, domain 1"/>
    <property type="match status" value="1"/>
</dbReference>
<name>A0A8B6FUJ5_MYTGA</name>
<protein>
    <recommendedName>
        <fullName evidence="2">non-specific serine/threonine protein kinase</fullName>
        <ecNumber evidence="2">2.7.11.1</ecNumber>
    </recommendedName>
    <alternativeName>
        <fullName evidence="15">PRKR-like endoplasmic reticulum kinase</fullName>
    </alternativeName>
</protein>
<keyword evidence="8" id="KW-0256">Endoplasmic reticulum</keyword>
<feature type="compositionally biased region" description="Low complexity" evidence="17">
    <location>
        <begin position="1023"/>
        <end position="1032"/>
    </location>
</feature>
<dbReference type="InterPro" id="IPR018391">
    <property type="entry name" value="PQQ_b-propeller_rpt"/>
</dbReference>
<keyword evidence="11" id="KW-0346">Stress response</keyword>
<evidence type="ECO:0000256" key="9">
    <source>
        <dbReference type="ARBA" id="ARBA00022840"/>
    </source>
</evidence>
<dbReference type="Gene3D" id="2.130.10.10">
    <property type="entry name" value="YVTN repeat-like/Quinoprotein amine dehydrogenase"/>
    <property type="match status" value="1"/>
</dbReference>
<evidence type="ECO:0000256" key="3">
    <source>
        <dbReference type="ARBA" id="ARBA00022527"/>
    </source>
</evidence>
<evidence type="ECO:0000259" key="18">
    <source>
        <dbReference type="PROSITE" id="PS50011"/>
    </source>
</evidence>
<dbReference type="EC" id="2.7.11.1" evidence="2"/>
<dbReference type="InterPro" id="IPR050339">
    <property type="entry name" value="CC_SR_Kinase"/>
</dbReference>
<dbReference type="Pfam" id="PF00069">
    <property type="entry name" value="Pkinase"/>
    <property type="match status" value="2"/>
</dbReference>
<dbReference type="InterPro" id="IPR011047">
    <property type="entry name" value="Quinoprotein_ADH-like_sf"/>
</dbReference>
<dbReference type="Proteomes" id="UP000596742">
    <property type="component" value="Unassembled WGS sequence"/>
</dbReference>
<proteinExistence type="inferred from homology"/>
<dbReference type="SUPFAM" id="SSF56112">
    <property type="entry name" value="Protein kinase-like (PK-like)"/>
    <property type="match status" value="1"/>
</dbReference>
<evidence type="ECO:0000256" key="12">
    <source>
        <dbReference type="ARBA" id="ARBA00023180"/>
    </source>
</evidence>
<dbReference type="InterPro" id="IPR008271">
    <property type="entry name" value="Ser/Thr_kinase_AS"/>
</dbReference>
<evidence type="ECO:0000256" key="4">
    <source>
        <dbReference type="ARBA" id="ARBA00022553"/>
    </source>
</evidence>
<comment type="caution">
    <text evidence="19">The sequence shown here is derived from an EMBL/GenBank/DDBJ whole genome shotgun (WGS) entry which is preliminary data.</text>
</comment>
<dbReference type="GO" id="GO:0005634">
    <property type="term" value="C:nucleus"/>
    <property type="evidence" value="ECO:0007669"/>
    <property type="project" value="TreeGrafter"/>
</dbReference>
<dbReference type="EMBL" id="UYJE01007333">
    <property type="protein sequence ID" value="VDI53717.1"/>
    <property type="molecule type" value="Genomic_DNA"/>
</dbReference>
<dbReference type="GO" id="GO:0006986">
    <property type="term" value="P:response to unfolded protein"/>
    <property type="evidence" value="ECO:0007669"/>
    <property type="project" value="UniProtKB-KW"/>
</dbReference>
<evidence type="ECO:0000313" key="20">
    <source>
        <dbReference type="Proteomes" id="UP000596742"/>
    </source>
</evidence>
<evidence type="ECO:0000256" key="8">
    <source>
        <dbReference type="ARBA" id="ARBA00022824"/>
    </source>
</evidence>
<keyword evidence="20" id="KW-1185">Reference proteome</keyword>
<feature type="binding site" evidence="16">
    <location>
        <position position="563"/>
    </location>
    <ligand>
        <name>ATP</name>
        <dbReference type="ChEBI" id="CHEBI:30616"/>
    </ligand>
</feature>
<evidence type="ECO:0000256" key="16">
    <source>
        <dbReference type="PROSITE-ProRule" id="PRU10141"/>
    </source>
</evidence>
<evidence type="ECO:0000256" key="5">
    <source>
        <dbReference type="ARBA" id="ARBA00022679"/>
    </source>
</evidence>
<dbReference type="GO" id="GO:0034976">
    <property type="term" value="P:response to endoplasmic reticulum stress"/>
    <property type="evidence" value="ECO:0007669"/>
    <property type="project" value="UniProtKB-ARBA"/>
</dbReference>
<dbReference type="SMART" id="SM00220">
    <property type="entry name" value="S_TKc"/>
    <property type="match status" value="1"/>
</dbReference>
<feature type="domain" description="Protein kinase" evidence="18">
    <location>
        <begin position="534"/>
        <end position="1008"/>
    </location>
</feature>
<dbReference type="InterPro" id="IPR017441">
    <property type="entry name" value="Protein_kinase_ATP_BS"/>
</dbReference>
<keyword evidence="6 16" id="KW-0547">Nucleotide-binding</keyword>
<reference evidence="19" key="1">
    <citation type="submission" date="2018-11" db="EMBL/GenBank/DDBJ databases">
        <authorList>
            <person name="Alioto T."/>
            <person name="Alioto T."/>
        </authorList>
    </citation>
    <scope>NUCLEOTIDE SEQUENCE</scope>
</reference>
<feature type="region of interest" description="Disordered" evidence="17">
    <location>
        <begin position="795"/>
        <end position="815"/>
    </location>
</feature>
<sequence length="1040" mass="116371">MGRRRSKRWNSCMIWFATSVGALFYTISCIKAADDIDTLRSVDSGTYYDFPREPEITGQRSSSCVAKPPSVLNKFLMVVSTLDGKVSALDVQDSGKILWSVDADTRPLLSSSIGNLEITRNGMKTRLIPSLDGGLYQYDGESIEAVPLSAETLLSSSFKMTEDITMIGGKDLLSYGLDPLSGQLKYTCSAHGCHTFGDSMVTEEEDVLVVTRNTQTVRAVDSRVGMEKWNFSVGSHELEFLPGTNIKPVKPVDTDTDFDDDVNIVTCPANEEEEIEVEPLLKIVVPEGLVVGLSSDNIEVISWKHKFTSPVANAWLLRNGILKPISVFDNQNVPAMSSFEPPQNAPSPEPLLYVGKHQNQLYVQPSVAMKEKLAKVGVNTDYPNRNVPRVTWKPYLASAPSRTPLMQNKEVKMLEEGRTKETGMVLYNYPFDNGYYLYPEFSFSVPEDRPDNNDTNEPDMLVNITQSFWSYWKEVLAFSMFFAVFVHLFLTKVAVKQGLIVIKKPNCLEDVNGNNKDIVEKKTEEFVSRYASDFDHIQVLGKGGFGIVFESRNKVDDCEYAVKRITLHSEGSKEKVMREVKALAKLEHSGIVRYFNAWLESPPPGWQEVQDKQFEDSECLTSPTPCNSVTQIGTGSLSIKMPPSPAFDMLNPFGGQKGLDLAFQKSKKAGGSQEFSVHTDSISFSREGSVRQESMLEGFDETLDEDSLDVQFKLESDDSGSCSNNIPFANAKNNKTENSNSFSVVFEDSGCAEKSSKSDSGEIIFSNDFTESNNIFHENNDFHIDISKSGSTMPKVSISSKKHSTRDQNTTSGYKMKAPTTKVLCRRETLKDWLISNNVERDNGVVLDIFDQIIGAVEYVHNQGLMHRDLKPSNIFFSLDGVIKIGDFGLVTALEDQELELYLGEDNPYKRHTAQVGTQMYMSPEQINGKTYGHKVDIFSLGMILFELFYCFSTQMERVKTLLDVKRQRFPASFKIEYPLEAMYISWLLSPNPVERPSATEILNSDLLKDFSSRHTTSRNRLRTTSSSSSGSINEPVTQS</sequence>
<evidence type="ECO:0000256" key="10">
    <source>
        <dbReference type="ARBA" id="ARBA00022845"/>
    </source>
</evidence>
<keyword evidence="12" id="KW-0325">Glycoprotein</keyword>
<dbReference type="SUPFAM" id="SSF50998">
    <property type="entry name" value="Quinoprotein alcohol dehydrogenase-like"/>
    <property type="match status" value="1"/>
</dbReference>
<dbReference type="PANTHER" id="PTHR11042">
    <property type="entry name" value="EUKARYOTIC TRANSLATION INITIATION FACTOR 2-ALPHA KINASE EIF2-ALPHA KINASE -RELATED"/>
    <property type="match status" value="1"/>
</dbReference>
<dbReference type="FunFam" id="1.10.510.10:FF:000251">
    <property type="entry name" value="eukaryotic translation initiation factor 2-alpha kinase 3"/>
    <property type="match status" value="1"/>
</dbReference>
<dbReference type="AlphaFoldDB" id="A0A8B6FUJ5"/>
<keyword evidence="4" id="KW-0597">Phosphoprotein</keyword>
<keyword evidence="19" id="KW-0396">Initiation factor</keyword>
<evidence type="ECO:0000256" key="6">
    <source>
        <dbReference type="ARBA" id="ARBA00022741"/>
    </source>
</evidence>
<evidence type="ECO:0000256" key="11">
    <source>
        <dbReference type="ARBA" id="ARBA00023016"/>
    </source>
</evidence>
<dbReference type="PROSITE" id="PS00107">
    <property type="entry name" value="PROTEIN_KINASE_ATP"/>
    <property type="match status" value="1"/>
</dbReference>
<evidence type="ECO:0000313" key="19">
    <source>
        <dbReference type="EMBL" id="VDI53717.1"/>
    </source>
</evidence>
<evidence type="ECO:0000256" key="15">
    <source>
        <dbReference type="ARBA" id="ARBA00041500"/>
    </source>
</evidence>
<feature type="region of interest" description="Disordered" evidence="17">
    <location>
        <begin position="1014"/>
        <end position="1040"/>
    </location>
</feature>
<dbReference type="Gene3D" id="1.10.510.10">
    <property type="entry name" value="Transferase(Phosphotransferase) domain 1"/>
    <property type="match status" value="1"/>
</dbReference>
<accession>A0A8B6FUJ5</accession>
<keyword evidence="10" id="KW-0810">Translation regulation</keyword>
<dbReference type="OrthoDB" id="341578at2759"/>
<comment type="similarity">
    <text evidence="14">Belongs to the protein kinase superfamily. Ser/Thr protein kinase family. GCN2 subfamily.</text>
</comment>
<evidence type="ECO:0000256" key="7">
    <source>
        <dbReference type="ARBA" id="ARBA00022777"/>
    </source>
</evidence>
<dbReference type="PROSITE" id="PS50011">
    <property type="entry name" value="PROTEIN_KINASE_DOM"/>
    <property type="match status" value="1"/>
</dbReference>
<evidence type="ECO:0000256" key="13">
    <source>
        <dbReference type="ARBA" id="ARBA00023230"/>
    </source>
</evidence>
<evidence type="ECO:0000256" key="17">
    <source>
        <dbReference type="SAM" id="MobiDB-lite"/>
    </source>
</evidence>
<dbReference type="InterPro" id="IPR015943">
    <property type="entry name" value="WD40/YVTN_repeat-like_dom_sf"/>
</dbReference>
<dbReference type="GO" id="GO:0004694">
    <property type="term" value="F:eukaryotic translation initiation factor 2alpha kinase activity"/>
    <property type="evidence" value="ECO:0007669"/>
    <property type="project" value="TreeGrafter"/>
</dbReference>
<organism evidence="19 20">
    <name type="scientific">Mytilus galloprovincialis</name>
    <name type="common">Mediterranean mussel</name>
    <dbReference type="NCBI Taxonomy" id="29158"/>
    <lineage>
        <taxon>Eukaryota</taxon>
        <taxon>Metazoa</taxon>
        <taxon>Spiralia</taxon>
        <taxon>Lophotrochozoa</taxon>
        <taxon>Mollusca</taxon>
        <taxon>Bivalvia</taxon>
        <taxon>Autobranchia</taxon>
        <taxon>Pteriomorphia</taxon>
        <taxon>Mytilida</taxon>
        <taxon>Mytiloidea</taxon>
        <taxon>Mytilidae</taxon>
        <taxon>Mytilinae</taxon>
        <taxon>Mytilus</taxon>
    </lineage>
</organism>
<keyword evidence="9 16" id="KW-0067">ATP-binding</keyword>
<keyword evidence="3" id="KW-0723">Serine/threonine-protein kinase</keyword>